<feature type="region of interest" description="Disordered" evidence="5">
    <location>
        <begin position="971"/>
        <end position="1009"/>
    </location>
</feature>
<gene>
    <name evidence="8" type="ORF">QTP70_002531</name>
</gene>
<feature type="region of interest" description="Disordered" evidence="5">
    <location>
        <begin position="751"/>
        <end position="824"/>
    </location>
</feature>
<dbReference type="PANTHER" id="PTHR19446">
    <property type="entry name" value="REVERSE TRANSCRIPTASES"/>
    <property type="match status" value="1"/>
</dbReference>
<name>A0AAE0PV74_9TELE</name>
<comment type="similarity">
    <text evidence="1">Belongs to the beta type-B retroviral polymerase family. HERV class-II K(HML-2) pol subfamily.</text>
</comment>
<keyword evidence="4" id="KW-0175">Coiled coil</keyword>
<feature type="compositionally biased region" description="Low complexity" evidence="5">
    <location>
        <begin position="770"/>
        <end position="784"/>
    </location>
</feature>
<comment type="caution">
    <text evidence="8">The sequence shown here is derived from an EMBL/GenBank/DDBJ whole genome shotgun (WGS) entry which is preliminary data.</text>
</comment>
<dbReference type="Pfam" id="PF00078">
    <property type="entry name" value="RVT_1"/>
    <property type="match status" value="1"/>
</dbReference>
<feature type="compositionally biased region" description="Basic and acidic residues" evidence="5">
    <location>
        <begin position="751"/>
        <end position="769"/>
    </location>
</feature>
<dbReference type="InterPro" id="IPR036860">
    <property type="entry name" value="SH2_dom_sf"/>
</dbReference>
<dbReference type="InterPro" id="IPR043128">
    <property type="entry name" value="Rev_trsase/Diguanyl_cyclase"/>
</dbReference>
<evidence type="ECO:0000256" key="3">
    <source>
        <dbReference type="PROSITE-ProRule" id="PRU00191"/>
    </source>
</evidence>
<feature type="region of interest" description="Disordered" evidence="5">
    <location>
        <begin position="1086"/>
        <end position="1106"/>
    </location>
</feature>
<evidence type="ECO:0000259" key="7">
    <source>
        <dbReference type="PROSITE" id="PS50878"/>
    </source>
</evidence>
<dbReference type="Proteomes" id="UP001274896">
    <property type="component" value="Unassembled WGS sequence"/>
</dbReference>
<dbReference type="Gene3D" id="3.30.70.270">
    <property type="match status" value="1"/>
</dbReference>
<feature type="region of interest" description="Disordered" evidence="5">
    <location>
        <begin position="1189"/>
        <end position="1269"/>
    </location>
</feature>
<dbReference type="SUPFAM" id="SSF56219">
    <property type="entry name" value="DNase I-like"/>
    <property type="match status" value="1"/>
</dbReference>
<accession>A0AAE0PV74</accession>
<feature type="domain" description="Reverse transcriptase" evidence="7">
    <location>
        <begin position="431"/>
        <end position="690"/>
    </location>
</feature>
<evidence type="ECO:0000256" key="5">
    <source>
        <dbReference type="SAM" id="MobiDB-lite"/>
    </source>
</evidence>
<feature type="compositionally biased region" description="Low complexity" evidence="5">
    <location>
        <begin position="1089"/>
        <end position="1106"/>
    </location>
</feature>
<dbReference type="CDD" id="cd01650">
    <property type="entry name" value="RT_nLTR_like"/>
    <property type="match status" value="1"/>
</dbReference>
<evidence type="ECO:0000256" key="1">
    <source>
        <dbReference type="ARBA" id="ARBA00010879"/>
    </source>
</evidence>
<evidence type="ECO:0000256" key="4">
    <source>
        <dbReference type="SAM" id="Coils"/>
    </source>
</evidence>
<evidence type="ECO:0000256" key="2">
    <source>
        <dbReference type="ARBA" id="ARBA00012180"/>
    </source>
</evidence>
<feature type="compositionally biased region" description="Low complexity" evidence="5">
    <location>
        <begin position="1200"/>
        <end position="1214"/>
    </location>
</feature>
<dbReference type="SMART" id="SM00252">
    <property type="entry name" value="SH2"/>
    <property type="match status" value="1"/>
</dbReference>
<dbReference type="InterPro" id="IPR043502">
    <property type="entry name" value="DNA/RNA_pol_sf"/>
</dbReference>
<evidence type="ECO:0000259" key="6">
    <source>
        <dbReference type="PROSITE" id="PS50001"/>
    </source>
</evidence>
<reference evidence="8" key="1">
    <citation type="submission" date="2023-06" db="EMBL/GenBank/DDBJ databases">
        <title>Male Hemibagrus guttatus genome.</title>
        <authorList>
            <person name="Bian C."/>
        </authorList>
    </citation>
    <scope>NUCLEOTIDE SEQUENCE</scope>
    <source>
        <strain evidence="8">Male_cb2023</strain>
        <tissue evidence="8">Muscle</tissue>
    </source>
</reference>
<protein>
    <recommendedName>
        <fullName evidence="2">ribonuclease H</fullName>
        <ecNumber evidence="2">3.1.26.4</ecNumber>
    </recommendedName>
</protein>
<dbReference type="PROSITE" id="PS50878">
    <property type="entry name" value="RT_POL"/>
    <property type="match status" value="1"/>
</dbReference>
<dbReference type="SUPFAM" id="SSF55550">
    <property type="entry name" value="SH2 domain"/>
    <property type="match status" value="1"/>
</dbReference>
<feature type="compositionally biased region" description="Basic residues" evidence="5">
    <location>
        <begin position="798"/>
        <end position="808"/>
    </location>
</feature>
<dbReference type="InterPro" id="IPR000477">
    <property type="entry name" value="RT_dom"/>
</dbReference>
<feature type="compositionally biased region" description="Basic and acidic residues" evidence="5">
    <location>
        <begin position="977"/>
        <end position="996"/>
    </location>
</feature>
<dbReference type="PROSITE" id="PS50001">
    <property type="entry name" value="SH2"/>
    <property type="match status" value="1"/>
</dbReference>
<feature type="domain" description="SH2" evidence="6">
    <location>
        <begin position="874"/>
        <end position="970"/>
    </location>
</feature>
<evidence type="ECO:0000313" key="8">
    <source>
        <dbReference type="EMBL" id="KAK3507893.1"/>
    </source>
</evidence>
<dbReference type="AlphaFoldDB" id="A0AAE0PV74"/>
<dbReference type="EMBL" id="JAUCMX010000028">
    <property type="protein sequence ID" value="KAK3507893.1"/>
    <property type="molecule type" value="Genomic_DNA"/>
</dbReference>
<keyword evidence="9" id="KW-1185">Reference proteome</keyword>
<proteinExistence type="inferred from homology"/>
<dbReference type="Pfam" id="PF00017">
    <property type="entry name" value="SH2"/>
    <property type="match status" value="1"/>
</dbReference>
<feature type="compositionally biased region" description="Polar residues" evidence="5">
    <location>
        <begin position="813"/>
        <end position="824"/>
    </location>
</feature>
<dbReference type="FunFam" id="3.30.505.10:FF:000103">
    <property type="entry name" value="Si:ch73-109i22.2"/>
    <property type="match status" value="1"/>
</dbReference>
<dbReference type="Gene3D" id="3.30.505.10">
    <property type="entry name" value="SH2 domain"/>
    <property type="match status" value="1"/>
</dbReference>
<organism evidence="8 9">
    <name type="scientific">Hemibagrus guttatus</name>
    <dbReference type="NCBI Taxonomy" id="175788"/>
    <lineage>
        <taxon>Eukaryota</taxon>
        <taxon>Metazoa</taxon>
        <taxon>Chordata</taxon>
        <taxon>Craniata</taxon>
        <taxon>Vertebrata</taxon>
        <taxon>Euteleostomi</taxon>
        <taxon>Actinopterygii</taxon>
        <taxon>Neopterygii</taxon>
        <taxon>Teleostei</taxon>
        <taxon>Ostariophysi</taxon>
        <taxon>Siluriformes</taxon>
        <taxon>Bagridae</taxon>
        <taxon>Hemibagrus</taxon>
    </lineage>
</organism>
<dbReference type="Gene3D" id="3.60.10.10">
    <property type="entry name" value="Endonuclease/exonuclease/phosphatase"/>
    <property type="match status" value="1"/>
</dbReference>
<dbReference type="EC" id="3.1.26.4" evidence="2"/>
<feature type="compositionally biased region" description="Pro residues" evidence="5">
    <location>
        <begin position="1260"/>
        <end position="1269"/>
    </location>
</feature>
<evidence type="ECO:0000313" key="9">
    <source>
        <dbReference type="Proteomes" id="UP001274896"/>
    </source>
</evidence>
<dbReference type="InterPro" id="IPR036691">
    <property type="entry name" value="Endo/exonu/phosph_ase_sf"/>
</dbReference>
<dbReference type="SUPFAM" id="SSF56672">
    <property type="entry name" value="DNA/RNA polymerases"/>
    <property type="match status" value="1"/>
</dbReference>
<keyword evidence="3" id="KW-0727">SH2 domain</keyword>
<dbReference type="GO" id="GO:0004523">
    <property type="term" value="F:RNA-DNA hybrid ribonuclease activity"/>
    <property type="evidence" value="ECO:0007669"/>
    <property type="project" value="UniProtKB-EC"/>
</dbReference>
<dbReference type="InterPro" id="IPR000980">
    <property type="entry name" value="SH2"/>
</dbReference>
<feature type="compositionally biased region" description="Polar residues" evidence="5">
    <location>
        <begin position="1189"/>
        <end position="1199"/>
    </location>
</feature>
<feature type="coiled-coil region" evidence="4">
    <location>
        <begin position="272"/>
        <end position="299"/>
    </location>
</feature>
<sequence>MAVVVNPGLDRSVRGITVVRSKELTETFRKKLVDAYESGCELEEKERFWSVLDEVMESIPTGERVVIGADFNGHVGEGNTGDEEVMGKFGVKERNLEGQMVVDFAKRMDMAVVNTYFQKREEHRVTYKSGGRRTQVDYILCRRGNLKEINDCKVVVGESVARQHRMVVCRMTLMVCKTKRSKIEMEKKTKWWKLKKEECCEEFREKLRQALGGQVVLPDDWETTAEVIRETGRKVLGVSSGRRKEDKETWWWNEEVQDSIQRKRLAKKKWDMGRTEENRQEYKELQRRVKREVSKAKQKAYEELYTRLDTREGEKDLYRLARQRDRDGKDVQQVRVIKDRDGRVLTSEESVQRRWKEYFEELMNEENEREKRAEGVNSVEQKVDKIRKDEVRKALKRMKSGKAVGPDDILVAVWKCLGEAAVEFLASLFNRVLESEKMPEEWRRSVLVPIFKNKGDVQSCSNYRGIKLMSHTMKLWERVVEARLRKVVEICEQQYGFMPRKSTTDAIFALRILMEKYRDGQRELHCVFVDLEKAYDRVPREELWYCMRKSGVAEKYVRVVQDMYERSRTVVRCAVGQTEEFNVEVGLHQGSALSPFLFAIVMDQLSEEVRQESPWTMMFADDIVFCSEIREQVEVNLERWRFALERRGMKVSRSKTEYMCVNEREGSGTVRLQGEEVKKVQEFKYLGSTVQSNGECGKEVKKRVQAGWNGWRKVSGVLCDRKISARIKGKVYRTVVRPAMLYGLETVSLRKRQESEPRDDESRQRDERISSLPVLQPRPVPRVSTATEAPSCNLKPPIKPRRSIKCRAKAQPESGQSHSQDNLTENVERKRIAPSQVLNPIVPLDAQTPSLQAHNLLWFQRTQLPRLPKPVPCWLHGFATRREAEQLLQDKQQGCFLLRLSESKVGFVLSYRGADKCRHFIIDEECDASETEGRYVIAGENSKHCSLEELINYYTHNPVGPFNERLTEPCVQSNSSSEDKAQLEVRNKAETDEERVATPPCSKEYPPFASDVQTAPESAQYAVVRKALRKSHSLSECVTMMPLVQENAENTGTKTENNTPDSVFDNADICVGGDIAHPSAAPYARVNKPQRPAQPSSASSGASAATESQSFPSVAAVAEQKYCELEPMHTYEETLHTRTRENQIDFYAVGRQGENTRDEDLHANHVYSEVNIKGSRDDPTSASPPLWTGTTFVPTQSSTRSVPRLPPRSALRPAHTPARGERGAPNVGVSAMRNPPLIGAESSESSIYEQIPERQNKFRPPLPPLNSKR</sequence>